<reference evidence="2" key="1">
    <citation type="journal article" date="2019" name="Int. J. Syst. Evol. Microbiol.">
        <title>The Global Catalogue of Microorganisms (GCM) 10K type strain sequencing project: providing services to taxonomists for standard genome sequencing and annotation.</title>
        <authorList>
            <consortium name="The Broad Institute Genomics Platform"/>
            <consortium name="The Broad Institute Genome Sequencing Center for Infectious Disease"/>
            <person name="Wu L."/>
            <person name="Ma J."/>
        </authorList>
    </citation>
    <scope>NUCLEOTIDE SEQUENCE [LARGE SCALE GENOMIC DNA]</scope>
    <source>
        <strain evidence="2">KCTC 52487</strain>
    </source>
</reference>
<accession>A0ABV6ZWC4</accession>
<protein>
    <submittedName>
        <fullName evidence="1">Uncharacterized protein</fullName>
    </submittedName>
</protein>
<evidence type="ECO:0000313" key="1">
    <source>
        <dbReference type="EMBL" id="MFC2925739.1"/>
    </source>
</evidence>
<organism evidence="1 2">
    <name type="scientific">Hyphobacterium vulgare</name>
    <dbReference type="NCBI Taxonomy" id="1736751"/>
    <lineage>
        <taxon>Bacteria</taxon>
        <taxon>Pseudomonadati</taxon>
        <taxon>Pseudomonadota</taxon>
        <taxon>Alphaproteobacteria</taxon>
        <taxon>Maricaulales</taxon>
        <taxon>Maricaulaceae</taxon>
        <taxon>Hyphobacterium</taxon>
    </lineage>
</organism>
<name>A0ABV6ZWC4_9PROT</name>
<proteinExistence type="predicted"/>
<sequence length="93" mass="10255">MFSDASPDVIEYVIAPEHRAAVHDCVSATAERIDGFDAEFRDGDWYVGIREDENGLTVALIPYPPQSGMRGGDTTCVYDRETGDRIEGPTFGR</sequence>
<dbReference type="Proteomes" id="UP001595379">
    <property type="component" value="Unassembled WGS sequence"/>
</dbReference>
<dbReference type="EMBL" id="JBHRSV010000007">
    <property type="protein sequence ID" value="MFC2925739.1"/>
    <property type="molecule type" value="Genomic_DNA"/>
</dbReference>
<gene>
    <name evidence="1" type="ORF">ACFOOR_06440</name>
</gene>
<comment type="caution">
    <text evidence="1">The sequence shown here is derived from an EMBL/GenBank/DDBJ whole genome shotgun (WGS) entry which is preliminary data.</text>
</comment>
<evidence type="ECO:0000313" key="2">
    <source>
        <dbReference type="Proteomes" id="UP001595379"/>
    </source>
</evidence>
<dbReference type="RefSeq" id="WP_343165623.1">
    <property type="nucleotide sequence ID" value="NZ_JBHRSV010000007.1"/>
</dbReference>
<keyword evidence="2" id="KW-1185">Reference proteome</keyword>